<dbReference type="Pfam" id="PF20240">
    <property type="entry name" value="DUF6597"/>
    <property type="match status" value="1"/>
</dbReference>
<reference evidence="5" key="1">
    <citation type="submission" date="2020-02" db="EMBL/GenBank/DDBJ databases">
        <title>Flavobacterium sp. genome.</title>
        <authorList>
            <person name="Jung H.S."/>
            <person name="Baek J.H."/>
            <person name="Jeon C.O."/>
        </authorList>
    </citation>
    <scope>NUCLEOTIDE SEQUENCE</scope>
    <source>
        <strain evidence="5">SE-s28</strain>
    </source>
</reference>
<keyword evidence="3" id="KW-0804">Transcription</keyword>
<dbReference type="Proteomes" id="UP000712080">
    <property type="component" value="Unassembled WGS sequence"/>
</dbReference>
<evidence type="ECO:0000313" key="5">
    <source>
        <dbReference type="EMBL" id="NMH27923.1"/>
    </source>
</evidence>
<dbReference type="RefSeq" id="WP_169527027.1">
    <property type="nucleotide sequence ID" value="NZ_JAAMPU010000103.1"/>
</dbReference>
<dbReference type="EMBL" id="JAAMPU010000103">
    <property type="protein sequence ID" value="NMH27923.1"/>
    <property type="molecule type" value="Genomic_DNA"/>
</dbReference>
<protein>
    <submittedName>
        <fullName evidence="5">AraC family transcriptional regulator</fullName>
    </submittedName>
</protein>
<proteinExistence type="predicted"/>
<evidence type="ECO:0000256" key="2">
    <source>
        <dbReference type="ARBA" id="ARBA00023125"/>
    </source>
</evidence>
<name>A0A972FT01_9FLAO</name>
<dbReference type="PANTHER" id="PTHR46796:SF13">
    <property type="entry name" value="HTH-TYPE TRANSCRIPTIONAL ACTIVATOR RHAS"/>
    <property type="match status" value="1"/>
</dbReference>
<dbReference type="InterPro" id="IPR046532">
    <property type="entry name" value="DUF6597"/>
</dbReference>
<keyword evidence="1" id="KW-0805">Transcription regulation</keyword>
<dbReference type="Gene3D" id="1.10.10.60">
    <property type="entry name" value="Homeodomain-like"/>
    <property type="match status" value="1"/>
</dbReference>
<dbReference type="SMART" id="SM00342">
    <property type="entry name" value="HTH_ARAC"/>
    <property type="match status" value="1"/>
</dbReference>
<evidence type="ECO:0000259" key="4">
    <source>
        <dbReference type="PROSITE" id="PS01124"/>
    </source>
</evidence>
<keyword evidence="2" id="KW-0238">DNA-binding</keyword>
<evidence type="ECO:0000313" key="6">
    <source>
        <dbReference type="Proteomes" id="UP000712080"/>
    </source>
</evidence>
<evidence type="ECO:0000256" key="1">
    <source>
        <dbReference type="ARBA" id="ARBA00023015"/>
    </source>
</evidence>
<dbReference type="Pfam" id="PF12833">
    <property type="entry name" value="HTH_18"/>
    <property type="match status" value="1"/>
</dbReference>
<feature type="domain" description="HTH araC/xylS-type" evidence="4">
    <location>
        <begin position="162"/>
        <end position="261"/>
    </location>
</feature>
<organism evidence="5 6">
    <name type="scientific">Flavobacterium silvaticum</name>
    <dbReference type="NCBI Taxonomy" id="1852020"/>
    <lineage>
        <taxon>Bacteria</taxon>
        <taxon>Pseudomonadati</taxon>
        <taxon>Bacteroidota</taxon>
        <taxon>Flavobacteriia</taxon>
        <taxon>Flavobacteriales</taxon>
        <taxon>Flavobacteriaceae</taxon>
        <taxon>Flavobacterium</taxon>
    </lineage>
</organism>
<evidence type="ECO:0000256" key="3">
    <source>
        <dbReference type="ARBA" id="ARBA00023163"/>
    </source>
</evidence>
<gene>
    <name evidence="5" type="ORF">G6047_07755</name>
</gene>
<comment type="caution">
    <text evidence="5">The sequence shown here is derived from an EMBL/GenBank/DDBJ whole genome shotgun (WGS) entry which is preliminary data.</text>
</comment>
<dbReference type="InterPro" id="IPR050204">
    <property type="entry name" value="AraC_XylS_family_regulators"/>
</dbReference>
<dbReference type="GO" id="GO:0003700">
    <property type="term" value="F:DNA-binding transcription factor activity"/>
    <property type="evidence" value="ECO:0007669"/>
    <property type="project" value="InterPro"/>
</dbReference>
<dbReference type="AlphaFoldDB" id="A0A972FT01"/>
<dbReference type="GO" id="GO:0043565">
    <property type="term" value="F:sequence-specific DNA binding"/>
    <property type="evidence" value="ECO:0007669"/>
    <property type="project" value="InterPro"/>
</dbReference>
<dbReference type="InterPro" id="IPR018060">
    <property type="entry name" value="HTH_AraC"/>
</dbReference>
<accession>A0A972FT01</accession>
<sequence>MEFFDTRKPHSEVLRKYIPYYYFHTSGESRKIIFYPNTVNAITFYKSSELVFDGRYSKAFHRPNHAPRFIYAGLQTQYRVSEMEAPFDKIAVAFSPLGINAFLKVPLSEAIESGFFIKPDQFENEAALFGSVFSADGIEERIRILDAFFLKHLVGFEDVLLEKTIKSIESSDGKTSVSNLADAFGTTTKTLNRRFRKHLNCSVKEYLEVAQFRKSFNHFLESEKAGSLTELAYSFDYYDQAEFTKRFRKITGINPKKLFKDVEKFGTESLFWSVTE</sequence>
<dbReference type="PANTHER" id="PTHR46796">
    <property type="entry name" value="HTH-TYPE TRANSCRIPTIONAL ACTIVATOR RHAS-RELATED"/>
    <property type="match status" value="1"/>
</dbReference>
<keyword evidence="6" id="KW-1185">Reference proteome</keyword>
<dbReference type="PROSITE" id="PS01124">
    <property type="entry name" value="HTH_ARAC_FAMILY_2"/>
    <property type="match status" value="1"/>
</dbReference>